<gene>
    <name evidence="2" type="ORF">PCANC_14019</name>
    <name evidence="3" type="ORF">PCASD_05953</name>
    <name evidence="1" type="ORF">PCASD_24060</name>
</gene>
<comment type="caution">
    <text evidence="1">The sequence shown here is derived from an EMBL/GenBank/DDBJ whole genome shotgun (WGS) entry which is preliminary data.</text>
</comment>
<evidence type="ECO:0000313" key="4">
    <source>
        <dbReference type="Proteomes" id="UP000235388"/>
    </source>
</evidence>
<dbReference type="EMBL" id="PGCI01001161">
    <property type="protein sequence ID" value="PLW07077.1"/>
    <property type="molecule type" value="Genomic_DNA"/>
</dbReference>
<protein>
    <submittedName>
        <fullName evidence="1">Uncharacterized protein</fullName>
    </submittedName>
</protein>
<keyword evidence="4" id="KW-1185">Reference proteome</keyword>
<proteinExistence type="predicted"/>
<sequence length="117" mass="12769">MLLIGRPGKAQCPANNLRQVGWSCYSQLLAHSARVESAWLATLLVSTGRSCQLRHAGKVKRGWHDSQVIQGGIASLRRIAAVGLPPLQIAGQTGRHRPCSDRAIKPTAWHFRSRAVV</sequence>
<dbReference type="EMBL" id="PGCI01000048">
    <property type="protein sequence ID" value="PLW45463.1"/>
    <property type="molecule type" value="Genomic_DNA"/>
</dbReference>
<evidence type="ECO:0000313" key="3">
    <source>
        <dbReference type="EMBL" id="PLW45463.1"/>
    </source>
</evidence>
<accession>A0A2N5S1F0</accession>
<dbReference type="Proteomes" id="UP000235392">
    <property type="component" value="Unassembled WGS sequence"/>
</dbReference>
<organism evidence="1 5">
    <name type="scientific">Puccinia coronata f. sp. avenae</name>
    <dbReference type="NCBI Taxonomy" id="200324"/>
    <lineage>
        <taxon>Eukaryota</taxon>
        <taxon>Fungi</taxon>
        <taxon>Dikarya</taxon>
        <taxon>Basidiomycota</taxon>
        <taxon>Pucciniomycotina</taxon>
        <taxon>Pucciniomycetes</taxon>
        <taxon>Pucciniales</taxon>
        <taxon>Pucciniaceae</taxon>
        <taxon>Puccinia</taxon>
    </lineage>
</organism>
<reference evidence="4 5" key="1">
    <citation type="submission" date="2017-11" db="EMBL/GenBank/DDBJ databases">
        <title>De novo assembly and phasing of dikaryotic genomes from two isolates of Puccinia coronata f. sp. avenae, the causal agent of oat crown rust.</title>
        <authorList>
            <person name="Miller M.E."/>
            <person name="Zhang Y."/>
            <person name="Omidvar V."/>
            <person name="Sperschneider J."/>
            <person name="Schwessinger B."/>
            <person name="Raley C."/>
            <person name="Palmer J.M."/>
            <person name="Garnica D."/>
            <person name="Upadhyaya N."/>
            <person name="Rathjen J."/>
            <person name="Taylor J.M."/>
            <person name="Park R.F."/>
            <person name="Dodds P.N."/>
            <person name="Hirsch C.D."/>
            <person name="Kianian S.F."/>
            <person name="Figueroa M."/>
        </authorList>
    </citation>
    <scope>NUCLEOTIDE SEQUENCE [LARGE SCALE GENOMIC DNA]</scope>
    <source>
        <strain evidence="2">12NC29</strain>
        <strain evidence="1">12SD80</strain>
    </source>
</reference>
<evidence type="ECO:0000313" key="2">
    <source>
        <dbReference type="EMBL" id="PLW37014.1"/>
    </source>
</evidence>
<evidence type="ECO:0000313" key="1">
    <source>
        <dbReference type="EMBL" id="PLW07077.1"/>
    </source>
</evidence>
<name>A0A2N5S1F0_9BASI</name>
<dbReference type="AlphaFoldDB" id="A0A2N5S1F0"/>
<dbReference type="EMBL" id="PGCJ01000230">
    <property type="protein sequence ID" value="PLW37014.1"/>
    <property type="molecule type" value="Genomic_DNA"/>
</dbReference>
<dbReference type="Proteomes" id="UP000235388">
    <property type="component" value="Unassembled WGS sequence"/>
</dbReference>
<evidence type="ECO:0000313" key="5">
    <source>
        <dbReference type="Proteomes" id="UP000235392"/>
    </source>
</evidence>